<accession>A0AAU7J812</accession>
<reference evidence="1" key="1">
    <citation type="submission" date="2024-05" db="EMBL/GenBank/DDBJ databases">
        <authorList>
            <person name="Kwon M."/>
            <person name="Moon K."/>
        </authorList>
    </citation>
    <scope>NUCLEOTIDE SEQUENCE</scope>
</reference>
<proteinExistence type="predicted"/>
<protein>
    <submittedName>
        <fullName evidence="1">Uncharacterized protein</fullName>
    </submittedName>
</protein>
<reference evidence="1" key="2">
    <citation type="submission" date="2024-06" db="EMBL/GenBank/DDBJ databases">
        <title>Novel bacteriophage MK21 infecting Xanthomonas citri.</title>
        <authorList>
            <person name="Song S.-H."/>
            <person name="Lee A.H."/>
            <person name="Choi K.-M."/>
            <person name="Oh D."/>
            <person name="Park J.-G."/>
        </authorList>
    </citation>
    <scope>NUCLEOTIDE SEQUENCE</scope>
</reference>
<organism evidence="1">
    <name type="scientific">Xanthomonas phage MK21</name>
    <dbReference type="NCBI Taxonomy" id="3148942"/>
    <lineage>
        <taxon>Viruses</taxon>
        <taxon>Duplodnaviria</taxon>
        <taxon>Heunggongvirae</taxon>
        <taxon>Uroviricota</taxon>
        <taxon>Caudoviricetes</taxon>
    </lineage>
</organism>
<sequence>MKMFRCKFPGSIGLSELDEVAEYCFDDVVSAIERLESLGIGEGLMDDDELTWVRVQ</sequence>
<evidence type="ECO:0000313" key="1">
    <source>
        <dbReference type="EMBL" id="XBN74703.1"/>
    </source>
</evidence>
<name>A0AAU7J812_9CAUD</name>
<dbReference type="EMBL" id="PP780467">
    <property type="protein sequence ID" value="XBN74703.1"/>
    <property type="molecule type" value="Genomic_DNA"/>
</dbReference>